<feature type="domain" description="Methyltransferase" evidence="4">
    <location>
        <begin position="33"/>
        <end position="133"/>
    </location>
</feature>
<dbReference type="InterPro" id="IPR025714">
    <property type="entry name" value="Methyltranfer_dom"/>
</dbReference>
<dbReference type="RefSeq" id="WP_123209829.1">
    <property type="nucleotide sequence ID" value="NZ_RJVO01000001.1"/>
</dbReference>
<dbReference type="Proteomes" id="UP000282106">
    <property type="component" value="Unassembled WGS sequence"/>
</dbReference>
<dbReference type="AlphaFoldDB" id="A0A3N0VJP9"/>
<dbReference type="InterPro" id="IPR025799">
    <property type="entry name" value="Arg_MeTrfase"/>
</dbReference>
<dbReference type="CDD" id="cd02440">
    <property type="entry name" value="AdoMet_MTases"/>
    <property type="match status" value="1"/>
</dbReference>
<comment type="caution">
    <text evidence="6">The sequence shown here is derived from an EMBL/GenBank/DDBJ whole genome shotgun (WGS) entry which is preliminary data.</text>
</comment>
<dbReference type="Gene3D" id="3.40.50.150">
    <property type="entry name" value="Vaccinia Virus protein VP39"/>
    <property type="match status" value="1"/>
</dbReference>
<evidence type="ECO:0000256" key="3">
    <source>
        <dbReference type="ARBA" id="ARBA00022691"/>
    </source>
</evidence>
<keyword evidence="1 6" id="KW-0489">Methyltransferase</keyword>
<keyword evidence="7" id="KW-1185">Reference proteome</keyword>
<evidence type="ECO:0000313" key="7">
    <source>
        <dbReference type="Proteomes" id="UP000282106"/>
    </source>
</evidence>
<dbReference type="GO" id="GO:0042054">
    <property type="term" value="F:histone methyltransferase activity"/>
    <property type="evidence" value="ECO:0007669"/>
    <property type="project" value="TreeGrafter"/>
</dbReference>
<dbReference type="Pfam" id="PF13847">
    <property type="entry name" value="Methyltransf_31"/>
    <property type="match status" value="1"/>
</dbReference>
<dbReference type="Pfam" id="PF22528">
    <property type="entry name" value="PRMT_C"/>
    <property type="match status" value="1"/>
</dbReference>
<keyword evidence="2 6" id="KW-0808">Transferase</keyword>
<dbReference type="EMBL" id="RJVO01000001">
    <property type="protein sequence ID" value="ROH92977.1"/>
    <property type="molecule type" value="Genomic_DNA"/>
</dbReference>
<sequence>MSEIELHRKLLGDEARNAAFHAALKSVIVPGKSTVADLGAGTGFLSFLARQLGATHCTLIEYTDTLNLAQELARQNRIDGLSFIQGHSAELKRPPKVDVVVSETLGNYALEEGLLETLADARRYLKKNGVLIPCGLRQFVAPVLSPRLQDEIDIWPKVGFGIRLDEARRVSLNNMYVRRIDTADLGGDEALAKVWDRLEFRADAEPAPSLRRQSLHWSAKPLGEATVYGWALWWEAELVPGISLSTAPSAPATHWDQVYLPLLEPVRLATGETLELTLTSDTRPDVGVRVGWRSRRLAEGKALHTQEQDIMQGRL</sequence>
<organism evidence="6 7">
    <name type="scientific">Stagnimonas aquatica</name>
    <dbReference type="NCBI Taxonomy" id="2689987"/>
    <lineage>
        <taxon>Bacteria</taxon>
        <taxon>Pseudomonadati</taxon>
        <taxon>Pseudomonadota</taxon>
        <taxon>Gammaproteobacteria</taxon>
        <taxon>Nevskiales</taxon>
        <taxon>Nevskiaceae</taxon>
        <taxon>Stagnimonas</taxon>
    </lineage>
</organism>
<dbReference type="Gene3D" id="2.70.160.11">
    <property type="entry name" value="Hnrnp arginine n-methyltransferase1"/>
    <property type="match status" value="1"/>
</dbReference>
<proteinExistence type="predicted"/>
<evidence type="ECO:0000313" key="6">
    <source>
        <dbReference type="EMBL" id="ROH92977.1"/>
    </source>
</evidence>
<feature type="domain" description="Protein arginine N-methyltransferase" evidence="5">
    <location>
        <begin position="139"/>
        <end position="279"/>
    </location>
</feature>
<dbReference type="SUPFAM" id="SSF53335">
    <property type="entry name" value="S-adenosyl-L-methionine-dependent methyltransferases"/>
    <property type="match status" value="1"/>
</dbReference>
<evidence type="ECO:0000259" key="5">
    <source>
        <dbReference type="Pfam" id="PF22528"/>
    </source>
</evidence>
<evidence type="ECO:0000256" key="2">
    <source>
        <dbReference type="ARBA" id="ARBA00022679"/>
    </source>
</evidence>
<dbReference type="InterPro" id="IPR055135">
    <property type="entry name" value="PRMT_dom"/>
</dbReference>
<accession>A0A3N0VJP9</accession>
<keyword evidence="3" id="KW-0949">S-adenosyl-L-methionine</keyword>
<dbReference type="GO" id="GO:0016274">
    <property type="term" value="F:protein-arginine N-methyltransferase activity"/>
    <property type="evidence" value="ECO:0007669"/>
    <property type="project" value="InterPro"/>
</dbReference>
<dbReference type="PANTHER" id="PTHR11006">
    <property type="entry name" value="PROTEIN ARGININE N-METHYLTRANSFERASE"/>
    <property type="match status" value="1"/>
</dbReference>
<dbReference type="InterPro" id="IPR029063">
    <property type="entry name" value="SAM-dependent_MTases_sf"/>
</dbReference>
<gene>
    <name evidence="6" type="ORF">ED208_00090</name>
</gene>
<dbReference type="GO" id="GO:0032259">
    <property type="term" value="P:methylation"/>
    <property type="evidence" value="ECO:0007669"/>
    <property type="project" value="UniProtKB-KW"/>
</dbReference>
<name>A0A3N0VJP9_9GAMM</name>
<dbReference type="InParanoid" id="A0A3N0VJP9"/>
<reference evidence="6 7" key="1">
    <citation type="submission" date="2018-10" db="EMBL/GenBank/DDBJ databases">
        <authorList>
            <person name="Chen W.-M."/>
        </authorList>
    </citation>
    <scope>NUCLEOTIDE SEQUENCE [LARGE SCALE GENOMIC DNA]</scope>
    <source>
        <strain evidence="6 7">THS-13</strain>
    </source>
</reference>
<protein>
    <submittedName>
        <fullName evidence="6">Methyltransferase domain-containing protein</fullName>
    </submittedName>
</protein>
<evidence type="ECO:0000256" key="1">
    <source>
        <dbReference type="ARBA" id="ARBA00022603"/>
    </source>
</evidence>
<dbReference type="PANTHER" id="PTHR11006:SF4">
    <property type="entry name" value="PROTEIN ARGININE N-METHYLTRANSFERASE 7"/>
    <property type="match status" value="1"/>
</dbReference>
<evidence type="ECO:0000259" key="4">
    <source>
        <dbReference type="Pfam" id="PF13847"/>
    </source>
</evidence>